<evidence type="ECO:0000313" key="1">
    <source>
        <dbReference type="EMBL" id="MBO8455287.1"/>
    </source>
</evidence>
<reference evidence="1" key="1">
    <citation type="submission" date="2020-10" db="EMBL/GenBank/DDBJ databases">
        <authorList>
            <person name="Gilroy R."/>
        </authorList>
    </citation>
    <scope>NUCLEOTIDE SEQUENCE</scope>
    <source>
        <strain evidence="1">B1-3475</strain>
    </source>
</reference>
<comment type="caution">
    <text evidence="1">The sequence shown here is derived from an EMBL/GenBank/DDBJ whole genome shotgun (WGS) entry which is preliminary data.</text>
</comment>
<proteinExistence type="predicted"/>
<dbReference type="Proteomes" id="UP000823617">
    <property type="component" value="Unassembled WGS sequence"/>
</dbReference>
<gene>
    <name evidence="1" type="ORF">IAC08_02640</name>
</gene>
<protein>
    <submittedName>
        <fullName evidence="1">Uncharacterized protein</fullName>
    </submittedName>
</protein>
<accession>A0A9D9HK39</accession>
<sequence length="166" mass="18892">MRIYIEGETVYRGPQFDEFASQYGDTSYNRKGVPGQNPVVYGAVTSIDVVCEDDFCGYPAGSSLNEIAVLETSSPYWFIQSGYDRDKYDSRPKDEELRDGYYGYYHTRTICSELVPGELFMVDPECWLNFLKTPEDGGGYRFTVTLGIEGKEVTGSSYLYFIKNKQ</sequence>
<evidence type="ECO:0000313" key="2">
    <source>
        <dbReference type="Proteomes" id="UP000823617"/>
    </source>
</evidence>
<dbReference type="AlphaFoldDB" id="A0A9D9HK39"/>
<organism evidence="1 2">
    <name type="scientific">Candidatus Cryptobacteroides intestinigallinarum</name>
    <dbReference type="NCBI Taxonomy" id="2840767"/>
    <lineage>
        <taxon>Bacteria</taxon>
        <taxon>Pseudomonadati</taxon>
        <taxon>Bacteroidota</taxon>
        <taxon>Bacteroidia</taxon>
        <taxon>Bacteroidales</taxon>
        <taxon>Candidatus Cryptobacteroides</taxon>
    </lineage>
</organism>
<dbReference type="EMBL" id="JADIMK010000023">
    <property type="protein sequence ID" value="MBO8455287.1"/>
    <property type="molecule type" value="Genomic_DNA"/>
</dbReference>
<name>A0A9D9HK39_9BACT</name>
<reference evidence="1" key="2">
    <citation type="journal article" date="2021" name="PeerJ">
        <title>Extensive microbial diversity within the chicken gut microbiome revealed by metagenomics and culture.</title>
        <authorList>
            <person name="Gilroy R."/>
            <person name="Ravi A."/>
            <person name="Getino M."/>
            <person name="Pursley I."/>
            <person name="Horton D.L."/>
            <person name="Alikhan N.F."/>
            <person name="Baker D."/>
            <person name="Gharbi K."/>
            <person name="Hall N."/>
            <person name="Watson M."/>
            <person name="Adriaenssens E.M."/>
            <person name="Foster-Nyarko E."/>
            <person name="Jarju S."/>
            <person name="Secka A."/>
            <person name="Antonio M."/>
            <person name="Oren A."/>
            <person name="Chaudhuri R.R."/>
            <person name="La Ragione R."/>
            <person name="Hildebrand F."/>
            <person name="Pallen M.J."/>
        </authorList>
    </citation>
    <scope>NUCLEOTIDE SEQUENCE</scope>
    <source>
        <strain evidence="1">B1-3475</strain>
    </source>
</reference>